<feature type="binding site" evidence="1">
    <location>
        <begin position="133"/>
        <end position="134"/>
    </location>
    <ligand>
        <name>ATP</name>
        <dbReference type="ChEBI" id="CHEBI:30616"/>
    </ligand>
</feature>
<keyword evidence="4" id="KW-1185">Reference proteome</keyword>
<feature type="binding site" evidence="1">
    <location>
        <position position="55"/>
    </location>
    <ligand>
        <name>Mg(2+)</name>
        <dbReference type="ChEBI" id="CHEBI:18420"/>
        <label>4</label>
    </ligand>
</feature>
<dbReference type="NCBIfam" id="TIGR01379">
    <property type="entry name" value="thiL"/>
    <property type="match status" value="1"/>
</dbReference>
<sequence>MKMRKLVVMQQSLGSLGEDRVLERILSHVDPGDHVSVGPGDDAAVSTLPGPTVTTTDMLVEESDFLRAWLDPYRLGVKAAAQNLSDLYAMGATPHGLLMSLSAPNDTPIDVIEEFTRGLNEEAQRAGAAIIGGDLSTGGLITVAITAVGYLRTEPILRSGARPHDGVFLAGTVGHAAAGLDLLFAGHRLGDSETDPFIETQLAPRPDYTTAARLPGWANAGIDASDGLSGDLGKVARKSGVDIHLDPEAIAGLAKQVLPAAHILGDPDLALKWVLHGGEDHGYLVTGPADTAPVGLIRIGTCVTGTGRLTLDGKDIQPGAFTHFSEAQ</sequence>
<dbReference type="EC" id="2.7.4.16" evidence="1"/>
<name>A0ABS2SL68_9MICO</name>
<dbReference type="InterPro" id="IPR016188">
    <property type="entry name" value="PurM-like_N"/>
</dbReference>
<proteinExistence type="inferred from homology"/>
<dbReference type="CDD" id="cd02194">
    <property type="entry name" value="ThiL"/>
    <property type="match status" value="1"/>
</dbReference>
<feature type="binding site" evidence="1">
    <location>
        <position position="56"/>
    </location>
    <ligand>
        <name>Mg(2+)</name>
        <dbReference type="ChEBI" id="CHEBI:18420"/>
        <label>1</label>
    </ligand>
</feature>
<protein>
    <recommendedName>
        <fullName evidence="1">Thiamine-monophosphate kinase</fullName>
        <shortName evidence="1">TMP kinase</shortName>
        <shortName evidence="1">Thiamine-phosphate kinase</shortName>
        <ecNumber evidence="1">2.7.4.16</ecNumber>
    </recommendedName>
</protein>
<feature type="binding site" evidence="1">
    <location>
        <position position="64"/>
    </location>
    <ligand>
        <name>substrate</name>
    </ligand>
</feature>
<feature type="binding site" evidence="1">
    <location>
        <position position="225"/>
    </location>
    <ligand>
        <name>ATP</name>
        <dbReference type="ChEBI" id="CHEBI:30616"/>
    </ligand>
</feature>
<comment type="caution">
    <text evidence="3">The sequence shown here is derived from an EMBL/GenBank/DDBJ whole genome shotgun (WGS) entry which is preliminary data.</text>
</comment>
<dbReference type="RefSeq" id="WP_239530413.1">
    <property type="nucleotide sequence ID" value="NZ_JAFBCP010000001.1"/>
</dbReference>
<comment type="caution">
    <text evidence="1">Lacks conserved residue(s) required for the propagation of feature annotation.</text>
</comment>
<dbReference type="PANTHER" id="PTHR30270:SF0">
    <property type="entry name" value="THIAMINE-MONOPHOSPHATE KINASE"/>
    <property type="match status" value="1"/>
</dbReference>
<dbReference type="GO" id="GO:0009030">
    <property type="term" value="F:thiamine-phosphate kinase activity"/>
    <property type="evidence" value="ECO:0007669"/>
    <property type="project" value="UniProtKB-EC"/>
</dbReference>
<gene>
    <name evidence="1" type="primary">thiL</name>
    <name evidence="3" type="ORF">JOE56_001701</name>
</gene>
<feature type="binding site" evidence="1">
    <location>
        <position position="86"/>
    </location>
    <ligand>
        <name>Mg(2+)</name>
        <dbReference type="ChEBI" id="CHEBI:18420"/>
        <label>3</label>
    </ligand>
</feature>
<dbReference type="InterPro" id="IPR036921">
    <property type="entry name" value="PurM-like_N_sf"/>
</dbReference>
<comment type="pathway">
    <text evidence="1">Cofactor biosynthesis; thiamine diphosphate biosynthesis; thiamine diphosphate from thiamine phosphate: step 1/1.</text>
</comment>
<dbReference type="InterPro" id="IPR006283">
    <property type="entry name" value="ThiL-like"/>
</dbReference>
<keyword evidence="1 3" id="KW-0418">Kinase</keyword>
<reference evidence="3 4" key="1">
    <citation type="submission" date="2021-01" db="EMBL/GenBank/DDBJ databases">
        <title>Sequencing the genomes of 1000 actinobacteria strains.</title>
        <authorList>
            <person name="Klenk H.-P."/>
        </authorList>
    </citation>
    <scope>NUCLEOTIDE SEQUENCE [LARGE SCALE GENOMIC DNA]</scope>
    <source>
        <strain evidence="3 4">DSM 13657</strain>
    </source>
</reference>
<dbReference type="Proteomes" id="UP000809290">
    <property type="component" value="Unassembled WGS sequence"/>
</dbReference>
<dbReference type="SUPFAM" id="SSF55326">
    <property type="entry name" value="PurM N-terminal domain-like"/>
    <property type="match status" value="1"/>
</dbReference>
<keyword evidence="1" id="KW-0479">Metal-binding</keyword>
<feature type="binding site" evidence="1">
    <location>
        <position position="57"/>
    </location>
    <ligand>
        <name>Mg(2+)</name>
        <dbReference type="ChEBI" id="CHEBI:18420"/>
        <label>1</label>
    </ligand>
</feature>
<feature type="binding site" evidence="1">
    <location>
        <position position="42"/>
    </location>
    <ligand>
        <name>Mg(2+)</name>
        <dbReference type="ChEBI" id="CHEBI:18420"/>
        <label>4</label>
    </ligand>
</feature>
<keyword evidence="1" id="KW-0784">Thiamine biosynthesis</keyword>
<dbReference type="Pfam" id="PF00586">
    <property type="entry name" value="AIRS"/>
    <property type="match status" value="1"/>
</dbReference>
<feature type="binding site" evidence="1">
    <location>
        <position position="42"/>
    </location>
    <ligand>
        <name>Mg(2+)</name>
        <dbReference type="ChEBI" id="CHEBI:18420"/>
        <label>3</label>
    </ligand>
</feature>
<evidence type="ECO:0000313" key="4">
    <source>
        <dbReference type="Proteomes" id="UP000809290"/>
    </source>
</evidence>
<accession>A0ABS2SL68</accession>
<keyword evidence="1 3" id="KW-0808">Transferase</keyword>
<evidence type="ECO:0000256" key="1">
    <source>
        <dbReference type="HAMAP-Rule" id="MF_02128"/>
    </source>
</evidence>
<dbReference type="SUPFAM" id="SSF56042">
    <property type="entry name" value="PurM C-terminal domain-like"/>
    <property type="match status" value="1"/>
</dbReference>
<feature type="binding site" evidence="1">
    <location>
        <position position="223"/>
    </location>
    <ligand>
        <name>Mg(2+)</name>
        <dbReference type="ChEBI" id="CHEBI:18420"/>
        <label>3</label>
    </ligand>
</feature>
<feature type="binding site" evidence="1">
    <location>
        <position position="279"/>
    </location>
    <ligand>
        <name>substrate</name>
    </ligand>
</feature>
<feature type="binding site" evidence="1">
    <location>
        <position position="158"/>
    </location>
    <ligand>
        <name>ATP</name>
        <dbReference type="ChEBI" id="CHEBI:30616"/>
    </ligand>
</feature>
<keyword evidence="1" id="KW-0067">ATP-binding</keyword>
<feature type="binding site" evidence="1">
    <location>
        <position position="86"/>
    </location>
    <ligand>
        <name>Mg(2+)</name>
        <dbReference type="ChEBI" id="CHEBI:18420"/>
        <label>4</label>
    </ligand>
</feature>
<evidence type="ECO:0000313" key="3">
    <source>
        <dbReference type="EMBL" id="MBM7817007.1"/>
    </source>
</evidence>
<keyword evidence="1" id="KW-0547">Nucleotide-binding</keyword>
<organism evidence="3 4">
    <name type="scientific">Brevibacterium paucivorans</name>
    <dbReference type="NCBI Taxonomy" id="170994"/>
    <lineage>
        <taxon>Bacteria</taxon>
        <taxon>Bacillati</taxon>
        <taxon>Actinomycetota</taxon>
        <taxon>Actinomycetes</taxon>
        <taxon>Micrococcales</taxon>
        <taxon>Brevibacteriaceae</taxon>
        <taxon>Brevibacterium</taxon>
    </lineage>
</organism>
<evidence type="ECO:0000259" key="2">
    <source>
        <dbReference type="Pfam" id="PF00586"/>
    </source>
</evidence>
<feature type="binding site" evidence="1">
    <location>
        <position position="321"/>
    </location>
    <ligand>
        <name>substrate</name>
    </ligand>
</feature>
<dbReference type="PIRSF" id="PIRSF005303">
    <property type="entry name" value="Thiam_monoph_kin"/>
    <property type="match status" value="1"/>
</dbReference>
<feature type="binding site" evidence="1">
    <location>
        <position position="226"/>
    </location>
    <ligand>
        <name>Mg(2+)</name>
        <dbReference type="ChEBI" id="CHEBI:18420"/>
        <label>5</label>
    </ligand>
</feature>
<dbReference type="InterPro" id="IPR036676">
    <property type="entry name" value="PurM-like_C_sf"/>
</dbReference>
<keyword evidence="1" id="KW-0460">Magnesium</keyword>
<comment type="function">
    <text evidence="1">Catalyzes the ATP-dependent phosphorylation of thiamine-monophosphate (TMP) to form thiamine-pyrophosphate (TPP), the active form of vitamin B1.</text>
</comment>
<comment type="miscellaneous">
    <text evidence="1">Reaction mechanism of ThiL seems to utilize a direct, inline transfer of the gamma-phosphate of ATP to TMP rather than a phosphorylated enzyme intermediate.</text>
</comment>
<dbReference type="EMBL" id="JAFBCP010000001">
    <property type="protein sequence ID" value="MBM7817007.1"/>
    <property type="molecule type" value="Genomic_DNA"/>
</dbReference>
<comment type="similarity">
    <text evidence="1">Belongs to the thiamine-monophosphate kinase family.</text>
</comment>
<feature type="binding site" evidence="1">
    <location>
        <position position="86"/>
    </location>
    <ligand>
        <name>Mg(2+)</name>
        <dbReference type="ChEBI" id="CHEBI:18420"/>
        <label>2</label>
    </ligand>
</feature>
<dbReference type="HAMAP" id="MF_02128">
    <property type="entry name" value="TMP_kinase"/>
    <property type="match status" value="1"/>
</dbReference>
<feature type="binding site" evidence="1">
    <location>
        <position position="134"/>
    </location>
    <ligand>
        <name>Mg(2+)</name>
        <dbReference type="ChEBI" id="CHEBI:18420"/>
        <label>1</label>
    </ligand>
</feature>
<dbReference type="Gene3D" id="3.30.1330.10">
    <property type="entry name" value="PurM-like, N-terminal domain"/>
    <property type="match status" value="1"/>
</dbReference>
<comment type="catalytic activity">
    <reaction evidence="1">
        <text>thiamine phosphate + ATP = thiamine diphosphate + ADP</text>
        <dbReference type="Rhea" id="RHEA:15913"/>
        <dbReference type="ChEBI" id="CHEBI:30616"/>
        <dbReference type="ChEBI" id="CHEBI:37575"/>
        <dbReference type="ChEBI" id="CHEBI:58937"/>
        <dbReference type="ChEBI" id="CHEBI:456216"/>
        <dbReference type="EC" id="2.7.4.16"/>
    </reaction>
</comment>
<dbReference type="PANTHER" id="PTHR30270">
    <property type="entry name" value="THIAMINE-MONOPHOSPHATE KINASE"/>
    <property type="match status" value="1"/>
</dbReference>
<feature type="binding site" evidence="1">
    <location>
        <position position="57"/>
    </location>
    <ligand>
        <name>Mg(2+)</name>
        <dbReference type="ChEBI" id="CHEBI:18420"/>
        <label>2</label>
    </ligand>
</feature>
<dbReference type="Gene3D" id="3.90.650.10">
    <property type="entry name" value="PurM-like C-terminal domain"/>
    <property type="match status" value="1"/>
</dbReference>
<feature type="domain" description="PurM-like N-terminal" evidence="2">
    <location>
        <begin position="40"/>
        <end position="150"/>
    </location>
</feature>